<comment type="caution">
    <text evidence="2">The sequence shown here is derived from an EMBL/GenBank/DDBJ whole genome shotgun (WGS) entry which is preliminary data.</text>
</comment>
<organism evidence="2 3">
    <name type="scientific">Halosolutus amylolyticus</name>
    <dbReference type="NCBI Taxonomy" id="2932267"/>
    <lineage>
        <taxon>Archaea</taxon>
        <taxon>Methanobacteriati</taxon>
        <taxon>Methanobacteriota</taxon>
        <taxon>Stenosarchaea group</taxon>
        <taxon>Halobacteria</taxon>
        <taxon>Halobacteriales</taxon>
        <taxon>Natrialbaceae</taxon>
        <taxon>Halosolutus</taxon>
    </lineage>
</organism>
<evidence type="ECO:0000259" key="1">
    <source>
        <dbReference type="Pfam" id="PF26490"/>
    </source>
</evidence>
<feature type="domain" description="DUF8159" evidence="1">
    <location>
        <begin position="23"/>
        <end position="94"/>
    </location>
</feature>
<proteinExistence type="predicted"/>
<dbReference type="InterPro" id="IPR058473">
    <property type="entry name" value="DUF8159"/>
</dbReference>
<dbReference type="Proteomes" id="UP001595898">
    <property type="component" value="Unassembled WGS sequence"/>
</dbReference>
<sequence length="97" mass="10951">MVEAVDDDLSVTDWELHGMFIPEYTDSGGLEADVPILGDAYADIVDQGFDRRAMPTALEDDGTVDFMVFLETEWATAYLDGDWSEDEYYAEIEDSEH</sequence>
<gene>
    <name evidence="2" type="ORF">ACFO5R_10885</name>
</gene>
<protein>
    <recommendedName>
        <fullName evidence="1">DUF8159 domain-containing protein</fullName>
    </recommendedName>
</protein>
<dbReference type="EMBL" id="JBHSFA010000005">
    <property type="protein sequence ID" value="MFC4542430.1"/>
    <property type="molecule type" value="Genomic_DNA"/>
</dbReference>
<dbReference type="Pfam" id="PF26490">
    <property type="entry name" value="DUF8159"/>
    <property type="match status" value="1"/>
</dbReference>
<dbReference type="RefSeq" id="WP_250141828.1">
    <property type="nucleotide sequence ID" value="NZ_JALIQP010000004.1"/>
</dbReference>
<evidence type="ECO:0000313" key="3">
    <source>
        <dbReference type="Proteomes" id="UP001595898"/>
    </source>
</evidence>
<name>A0ABD5PP97_9EURY</name>
<dbReference type="AlphaFoldDB" id="A0ABD5PP97"/>
<keyword evidence="3" id="KW-1185">Reference proteome</keyword>
<evidence type="ECO:0000313" key="2">
    <source>
        <dbReference type="EMBL" id="MFC4542430.1"/>
    </source>
</evidence>
<reference evidence="2 3" key="1">
    <citation type="journal article" date="2019" name="Int. J. Syst. Evol. Microbiol.">
        <title>The Global Catalogue of Microorganisms (GCM) 10K type strain sequencing project: providing services to taxonomists for standard genome sequencing and annotation.</title>
        <authorList>
            <consortium name="The Broad Institute Genomics Platform"/>
            <consortium name="The Broad Institute Genome Sequencing Center for Infectious Disease"/>
            <person name="Wu L."/>
            <person name="Ma J."/>
        </authorList>
    </citation>
    <scope>NUCLEOTIDE SEQUENCE [LARGE SCALE GENOMIC DNA]</scope>
    <source>
        <strain evidence="2 3">WLHS5</strain>
    </source>
</reference>
<accession>A0ABD5PP97</accession>